<evidence type="ECO:0000259" key="2">
    <source>
        <dbReference type="Pfam" id="PF00561"/>
    </source>
</evidence>
<dbReference type="Proteomes" id="UP001172082">
    <property type="component" value="Unassembled WGS sequence"/>
</dbReference>
<dbReference type="Pfam" id="PF00561">
    <property type="entry name" value="Abhydrolase_1"/>
    <property type="match status" value="1"/>
</dbReference>
<dbReference type="EMBL" id="JAUJEA010000004">
    <property type="protein sequence ID" value="MDN5202099.1"/>
    <property type="molecule type" value="Genomic_DNA"/>
</dbReference>
<comment type="caution">
    <text evidence="3">The sequence shown here is derived from an EMBL/GenBank/DDBJ whole genome shotgun (WGS) entry which is preliminary data.</text>
</comment>
<feature type="domain" description="AB hydrolase-1" evidence="2">
    <location>
        <begin position="52"/>
        <end position="161"/>
    </location>
</feature>
<dbReference type="SUPFAM" id="SSF53474">
    <property type="entry name" value="alpha/beta-Hydrolases"/>
    <property type="match status" value="1"/>
</dbReference>
<dbReference type="Gene3D" id="3.40.50.1820">
    <property type="entry name" value="alpha/beta hydrolase"/>
    <property type="match status" value="1"/>
</dbReference>
<dbReference type="InterPro" id="IPR000073">
    <property type="entry name" value="AB_hydrolase_1"/>
</dbReference>
<dbReference type="GO" id="GO:0016787">
    <property type="term" value="F:hydrolase activity"/>
    <property type="evidence" value="ECO:0007669"/>
    <property type="project" value="UniProtKB-KW"/>
</dbReference>
<dbReference type="PANTHER" id="PTHR22946">
    <property type="entry name" value="DIENELACTONE HYDROLASE DOMAIN-CONTAINING PROTEIN-RELATED"/>
    <property type="match status" value="1"/>
</dbReference>
<dbReference type="InterPro" id="IPR029058">
    <property type="entry name" value="AB_hydrolase_fold"/>
</dbReference>
<proteinExistence type="inferred from homology"/>
<name>A0ABT8KMZ8_9BACT</name>
<organism evidence="3 4">
    <name type="scientific">Splendidivirga corallicola</name>
    <dbReference type="NCBI Taxonomy" id="3051826"/>
    <lineage>
        <taxon>Bacteria</taxon>
        <taxon>Pseudomonadati</taxon>
        <taxon>Bacteroidota</taxon>
        <taxon>Cytophagia</taxon>
        <taxon>Cytophagales</taxon>
        <taxon>Splendidivirgaceae</taxon>
        <taxon>Splendidivirga</taxon>
    </lineage>
</organism>
<gene>
    <name evidence="3" type="ORF">QQ008_12015</name>
</gene>
<comment type="similarity">
    <text evidence="1">Belongs to the AB hydrolase superfamily. FUS2 hydrolase family.</text>
</comment>
<keyword evidence="3" id="KW-0378">Hydrolase</keyword>
<evidence type="ECO:0000313" key="4">
    <source>
        <dbReference type="Proteomes" id="UP001172082"/>
    </source>
</evidence>
<dbReference type="RefSeq" id="WP_346752125.1">
    <property type="nucleotide sequence ID" value="NZ_JAUJEA010000004.1"/>
</dbReference>
<sequence length="243" mass="26708">MKFRLFLLIHVLVLAFVNSTFCIDKKEVSFKTEDGFTIKATLQTPETGSNLPAVILIHQGGSDRSEWKSLVKKLGEQQFITLAYDVRGHGSSDKVESISSLFNDPNQAPLDMKAAITFLRNHEKVDPFRIAIVGASIGGNLACVGSGDLAYGIKTAVSMSAKTSAVKNLAGEGKQLSIKSVFYISSEKEQKGTRAKWSRELYDQTSEPKKITIVEGSRAHGVGIFKDDPKLEDDIINWLKKTL</sequence>
<protein>
    <submittedName>
        <fullName evidence="3">Alpha/beta fold hydrolase</fullName>
    </submittedName>
</protein>
<keyword evidence="4" id="KW-1185">Reference proteome</keyword>
<accession>A0ABT8KMZ8</accession>
<evidence type="ECO:0000313" key="3">
    <source>
        <dbReference type="EMBL" id="MDN5202099.1"/>
    </source>
</evidence>
<evidence type="ECO:0000256" key="1">
    <source>
        <dbReference type="ARBA" id="ARBA00038115"/>
    </source>
</evidence>
<dbReference type="InterPro" id="IPR050261">
    <property type="entry name" value="FrsA_esterase"/>
</dbReference>
<reference evidence="3" key="1">
    <citation type="submission" date="2023-06" db="EMBL/GenBank/DDBJ databases">
        <title>Genomic of Parafulvivirga corallium.</title>
        <authorList>
            <person name="Wang G."/>
        </authorList>
    </citation>
    <scope>NUCLEOTIDE SEQUENCE</scope>
    <source>
        <strain evidence="3">BMA10</strain>
    </source>
</reference>